<evidence type="ECO:0000313" key="2">
    <source>
        <dbReference type="Proteomes" id="UP000612893"/>
    </source>
</evidence>
<name>A0A934KDW8_9BACT</name>
<dbReference type="GO" id="GO:0051287">
    <property type="term" value="F:NAD binding"/>
    <property type="evidence" value="ECO:0007669"/>
    <property type="project" value="UniProtKB-ARBA"/>
</dbReference>
<organism evidence="1 2">
    <name type="scientific">Candidatus Nephthysia bennettiae</name>
    <dbReference type="NCBI Taxonomy" id="3127016"/>
    <lineage>
        <taxon>Bacteria</taxon>
        <taxon>Bacillati</taxon>
        <taxon>Candidatus Dormiibacterota</taxon>
        <taxon>Candidatus Dormibacteria</taxon>
        <taxon>Candidatus Dormibacterales</taxon>
        <taxon>Candidatus Dormibacteraceae</taxon>
        <taxon>Candidatus Nephthysia</taxon>
    </lineage>
</organism>
<gene>
    <name evidence="1" type="ORF">JF922_20080</name>
</gene>
<dbReference type="SUPFAM" id="SSF111331">
    <property type="entry name" value="NAD kinase/diacylglycerol kinase-like"/>
    <property type="match status" value="1"/>
</dbReference>
<dbReference type="InterPro" id="IPR039065">
    <property type="entry name" value="AcoX-like"/>
</dbReference>
<dbReference type="GO" id="GO:0005524">
    <property type="term" value="F:ATP binding"/>
    <property type="evidence" value="ECO:0007669"/>
    <property type="project" value="UniProtKB-ARBA"/>
</dbReference>
<dbReference type="AlphaFoldDB" id="A0A934KDW8"/>
<keyword evidence="1" id="KW-0418">Kinase</keyword>
<dbReference type="InterPro" id="IPR016064">
    <property type="entry name" value="NAD/diacylglycerol_kinase_sf"/>
</dbReference>
<dbReference type="GO" id="GO:0006741">
    <property type="term" value="P:NADP+ biosynthetic process"/>
    <property type="evidence" value="ECO:0007669"/>
    <property type="project" value="UniProtKB-ARBA"/>
</dbReference>
<reference evidence="1" key="1">
    <citation type="submission" date="2020-10" db="EMBL/GenBank/DDBJ databases">
        <title>Ca. Dormibacterota MAGs.</title>
        <authorList>
            <person name="Montgomery K."/>
        </authorList>
    </citation>
    <scope>NUCLEOTIDE SEQUENCE [LARGE SCALE GENOMIC DNA]</scope>
    <source>
        <strain evidence="1">SC8812_S17_10</strain>
    </source>
</reference>
<protein>
    <submittedName>
        <fullName evidence="1">NAD(+)/NADH kinase</fullName>
    </submittedName>
</protein>
<proteinExistence type="predicted"/>
<dbReference type="RefSeq" id="WP_338204148.1">
    <property type="nucleotide sequence ID" value="NZ_JAEKNR010000199.1"/>
</dbReference>
<dbReference type="GO" id="GO:0016301">
    <property type="term" value="F:kinase activity"/>
    <property type="evidence" value="ECO:0007669"/>
    <property type="project" value="UniProtKB-KW"/>
</dbReference>
<sequence>MTSTAGLIVNPAAGRDIRRLVGLASMMPHHEKAAIVRRVLRGLEWAGVERVLFLADGAGIMGAALDGAQAGIRVEPLPIQLEHRAADSSEAARRLAEAGVGVIVTLGGDGTNRAVAAGCGDVPLVAVSTGTNNVFPSMVEGTVAGLAAGLVATGQVAAAAVSRRSKRVEVSVDGAEDFALVDAAACRDAFRGAAAIWDPARVSALVLARAEPWAVGLSSIGGALEAISAGEPAGLYVELGDGRTQRQVRAILAPGLPAWVGVARWRRLALGEEVELETGTGTVALDGERELPARGTARARVTRNGPLVVDVRAALAAAPASTVAARAAKGTG</sequence>
<keyword evidence="2" id="KW-1185">Reference proteome</keyword>
<keyword evidence="1" id="KW-0808">Transferase</keyword>
<dbReference type="PANTHER" id="PTHR40697">
    <property type="entry name" value="ACETOIN CATABOLISM PROTEIN X"/>
    <property type="match status" value="1"/>
</dbReference>
<dbReference type="Pfam" id="PF01513">
    <property type="entry name" value="NAD_kinase"/>
    <property type="match status" value="1"/>
</dbReference>
<comment type="caution">
    <text evidence="1">The sequence shown here is derived from an EMBL/GenBank/DDBJ whole genome shotgun (WGS) entry which is preliminary data.</text>
</comment>
<dbReference type="Proteomes" id="UP000612893">
    <property type="component" value="Unassembled WGS sequence"/>
</dbReference>
<evidence type="ECO:0000313" key="1">
    <source>
        <dbReference type="EMBL" id="MBJ7600360.1"/>
    </source>
</evidence>
<dbReference type="PANTHER" id="PTHR40697:SF3">
    <property type="entry name" value="ACETOIN CATABOLISM PROTEIN X"/>
    <property type="match status" value="1"/>
</dbReference>
<accession>A0A934KDW8</accession>
<dbReference type="Gene3D" id="3.40.50.10330">
    <property type="entry name" value="Probable inorganic polyphosphate/atp-NAD kinase, domain 1"/>
    <property type="match status" value="1"/>
</dbReference>
<dbReference type="InterPro" id="IPR017438">
    <property type="entry name" value="ATP-NAD_kinase_N"/>
</dbReference>
<dbReference type="EMBL" id="JAEKNR010000199">
    <property type="protein sequence ID" value="MBJ7600360.1"/>
    <property type="molecule type" value="Genomic_DNA"/>
</dbReference>
<dbReference type="InterPro" id="IPR002504">
    <property type="entry name" value="NADK"/>
</dbReference>